<gene>
    <name evidence="1" type="ORF">D2A34_14290</name>
</gene>
<evidence type="ECO:0000313" key="1">
    <source>
        <dbReference type="EMBL" id="RII34313.1"/>
    </source>
</evidence>
<organism evidence="1 2">
    <name type="scientific">Clostridium chromiireducens</name>
    <dbReference type="NCBI Taxonomy" id="225345"/>
    <lineage>
        <taxon>Bacteria</taxon>
        <taxon>Bacillati</taxon>
        <taxon>Bacillota</taxon>
        <taxon>Clostridia</taxon>
        <taxon>Eubacteriales</taxon>
        <taxon>Clostridiaceae</taxon>
        <taxon>Clostridium</taxon>
    </lineage>
</organism>
<evidence type="ECO:0000313" key="2">
    <source>
        <dbReference type="Proteomes" id="UP000265930"/>
    </source>
</evidence>
<dbReference type="Proteomes" id="UP000265930">
    <property type="component" value="Unassembled WGS sequence"/>
</dbReference>
<dbReference type="EMBL" id="QXDJ01000003">
    <property type="protein sequence ID" value="RII34313.1"/>
    <property type="molecule type" value="Genomic_DNA"/>
</dbReference>
<name>A0A399IMP1_9CLOT</name>
<dbReference type="AlphaFoldDB" id="A0A399IMP1"/>
<dbReference type="Gene3D" id="3.30.1930.10">
    <property type="entry name" value="capsid protein of prophage domain"/>
    <property type="match status" value="1"/>
</dbReference>
<dbReference type="Pfam" id="PF03864">
    <property type="entry name" value="Phage_cap_E"/>
    <property type="match status" value="1"/>
</dbReference>
<accession>A0A399IMP1</accession>
<dbReference type="InterPro" id="IPR005564">
    <property type="entry name" value="Major_capsid_GpE"/>
</dbReference>
<dbReference type="RefSeq" id="WP_119367080.1">
    <property type="nucleotide sequence ID" value="NZ_QXDJ01000003.1"/>
</dbReference>
<comment type="caution">
    <text evidence="1">The sequence shown here is derived from an EMBL/GenBank/DDBJ whole genome shotgun (WGS) entry which is preliminary data.</text>
</comment>
<protein>
    <recommendedName>
        <fullName evidence="3">Major capsid protein</fullName>
    </recommendedName>
</protein>
<reference evidence="1 2" key="1">
    <citation type="submission" date="2018-08" db="EMBL/GenBank/DDBJ databases">
        <title>Genome of Clostridium chromiireducens C1, DSM12136.</title>
        <authorList>
            <person name="Xing M."/>
            <person name="Wei Y."/>
            <person name="Ang E.L."/>
            <person name="Zhao H."/>
            <person name="Zhang Y."/>
        </authorList>
    </citation>
    <scope>NUCLEOTIDE SEQUENCE [LARGE SCALE GENOMIC DNA]</scope>
    <source>
        <strain evidence="1 2">C1</strain>
    </source>
</reference>
<dbReference type="Gene3D" id="3.15.30.10">
    <property type="entry name" value="putative capsid protein of prophage domain like"/>
    <property type="match status" value="1"/>
</dbReference>
<evidence type="ECO:0008006" key="3">
    <source>
        <dbReference type="Google" id="ProtNLM"/>
    </source>
</evidence>
<sequence length="335" mass="37661">MPMMFPSTKEITHVVRNRAIDPTRFIGRSFCPIREVYSAEIEFDVIEASAGMTPAHNLGADPKLTKLSGMKTKKVGTGYWKETKRVDEKELLYARAAGSYNERAGRMLVIEKSMQLDDRLETRIEWLTWQPLVNGKVEINENGVKYTAAYDIPNKNMPVPTKKWSDPTADILQDLNDYILLFRGTGAKATKAYFNYKVAGYLAANEGIKELLKNTNYSSFLSATNISQAMKLFYPEIDFVIYDEGYVDVKGEFNSFIPDKKFLLVGQGQSGEDMMDFGTTISLHNGGLDKPQPGKFSIVDDKSEQSKNPFVDITVGIYGLPRLYHPNWVVSANVG</sequence>
<proteinExistence type="predicted"/>